<gene>
    <name evidence="2" type="ORF">WJX84_010967</name>
</gene>
<protein>
    <submittedName>
        <fullName evidence="2">Uncharacterized protein</fullName>
    </submittedName>
</protein>
<sequence length="139" mass="15519">MITAASLSKLAFNPQSGHFATAAKTSKEQKAQKSGEERGDARMAKWLSVLQTSPVQPANFSEDEISQRASQAQEYSRRKMAAHRIHQKDLVDKLALKRAALEALPPELRAEASQDIWVQFPMNRQRPYTSPPTQGFPEA</sequence>
<comment type="caution">
    <text evidence="2">The sequence shown here is derived from an EMBL/GenBank/DDBJ whole genome shotgun (WGS) entry which is preliminary data.</text>
</comment>
<proteinExistence type="predicted"/>
<dbReference type="InterPro" id="IPR039145">
    <property type="entry name" value="Ribosomal_mL40_metazoa/plant"/>
</dbReference>
<dbReference type="EMBL" id="JALJOV010000667">
    <property type="protein sequence ID" value="KAK9862027.1"/>
    <property type="molecule type" value="Genomic_DNA"/>
</dbReference>
<evidence type="ECO:0000313" key="3">
    <source>
        <dbReference type="Proteomes" id="UP001485043"/>
    </source>
</evidence>
<dbReference type="PANTHER" id="PTHR13359:SF2">
    <property type="entry name" value="LARGE RIBOSOMAL SUBUNIT PROTEIN ML40"/>
    <property type="match status" value="1"/>
</dbReference>
<feature type="compositionally biased region" description="Basic and acidic residues" evidence="1">
    <location>
        <begin position="25"/>
        <end position="40"/>
    </location>
</feature>
<dbReference type="Proteomes" id="UP001485043">
    <property type="component" value="Unassembled WGS sequence"/>
</dbReference>
<dbReference type="GO" id="GO:0005762">
    <property type="term" value="C:mitochondrial large ribosomal subunit"/>
    <property type="evidence" value="ECO:0007669"/>
    <property type="project" value="InterPro"/>
</dbReference>
<evidence type="ECO:0000256" key="1">
    <source>
        <dbReference type="SAM" id="MobiDB-lite"/>
    </source>
</evidence>
<reference evidence="2 3" key="1">
    <citation type="journal article" date="2024" name="Nat. Commun.">
        <title>Phylogenomics reveals the evolutionary origins of lichenization in chlorophyte algae.</title>
        <authorList>
            <person name="Puginier C."/>
            <person name="Libourel C."/>
            <person name="Otte J."/>
            <person name="Skaloud P."/>
            <person name="Haon M."/>
            <person name="Grisel S."/>
            <person name="Petersen M."/>
            <person name="Berrin J.G."/>
            <person name="Delaux P.M."/>
            <person name="Dal Grande F."/>
            <person name="Keller J."/>
        </authorList>
    </citation>
    <scope>NUCLEOTIDE SEQUENCE [LARGE SCALE GENOMIC DNA]</scope>
    <source>
        <strain evidence="2 3">SAG 2523</strain>
    </source>
</reference>
<evidence type="ECO:0000313" key="2">
    <source>
        <dbReference type="EMBL" id="KAK9862027.1"/>
    </source>
</evidence>
<organism evidence="2 3">
    <name type="scientific">Apatococcus fuscideae</name>
    <dbReference type="NCBI Taxonomy" id="2026836"/>
    <lineage>
        <taxon>Eukaryota</taxon>
        <taxon>Viridiplantae</taxon>
        <taxon>Chlorophyta</taxon>
        <taxon>core chlorophytes</taxon>
        <taxon>Trebouxiophyceae</taxon>
        <taxon>Chlorellales</taxon>
        <taxon>Chlorellaceae</taxon>
        <taxon>Apatococcus</taxon>
    </lineage>
</organism>
<accession>A0AAW1SZH3</accession>
<dbReference type="AlphaFoldDB" id="A0AAW1SZH3"/>
<feature type="region of interest" description="Disordered" evidence="1">
    <location>
        <begin position="57"/>
        <end position="80"/>
    </location>
</feature>
<keyword evidence="3" id="KW-1185">Reference proteome</keyword>
<name>A0AAW1SZH3_9CHLO</name>
<feature type="region of interest" description="Disordered" evidence="1">
    <location>
        <begin position="16"/>
        <end position="40"/>
    </location>
</feature>
<dbReference type="PANTHER" id="PTHR13359">
    <property type="entry name" value="39S RIBOSOMAL PROTEIN L40, MITOCHONDRIAL"/>
    <property type="match status" value="1"/>
</dbReference>